<feature type="transmembrane region" description="Helical" evidence="9">
    <location>
        <begin position="368"/>
        <end position="389"/>
    </location>
</feature>
<evidence type="ECO:0000256" key="8">
    <source>
        <dbReference type="ARBA" id="ARBA00049902"/>
    </source>
</evidence>
<dbReference type="InterPro" id="IPR011923">
    <property type="entry name" value="RodA/MrdB"/>
</dbReference>
<dbReference type="InterPro" id="IPR001182">
    <property type="entry name" value="FtsW/RodA"/>
</dbReference>
<keyword evidence="11" id="KW-1185">Reference proteome</keyword>
<comment type="subcellular location">
    <subcellularLocation>
        <location evidence="1">Membrane</location>
        <topology evidence="1">Multi-pass membrane protein</topology>
    </subcellularLocation>
</comment>
<evidence type="ECO:0000256" key="7">
    <source>
        <dbReference type="ARBA" id="ARBA00044770"/>
    </source>
</evidence>
<keyword evidence="3 9" id="KW-0812">Transmembrane</keyword>
<dbReference type="GO" id="GO:0005886">
    <property type="term" value="C:plasma membrane"/>
    <property type="evidence" value="ECO:0007669"/>
    <property type="project" value="TreeGrafter"/>
</dbReference>
<evidence type="ECO:0000256" key="4">
    <source>
        <dbReference type="ARBA" id="ARBA00022960"/>
    </source>
</evidence>
<dbReference type="PANTHER" id="PTHR30474:SF14">
    <property type="entry name" value="CELL CYCLE PROTEIN"/>
    <property type="match status" value="1"/>
</dbReference>
<feature type="transmembrane region" description="Helical" evidence="9">
    <location>
        <begin position="75"/>
        <end position="91"/>
    </location>
</feature>
<evidence type="ECO:0000256" key="5">
    <source>
        <dbReference type="ARBA" id="ARBA00022989"/>
    </source>
</evidence>
<dbReference type="Proteomes" id="UP000240542">
    <property type="component" value="Unassembled WGS sequence"/>
</dbReference>
<evidence type="ECO:0000256" key="1">
    <source>
        <dbReference type="ARBA" id="ARBA00004141"/>
    </source>
</evidence>
<protein>
    <recommendedName>
        <fullName evidence="7">peptidoglycan glycosyltransferase</fullName>
        <ecNumber evidence="7">2.4.99.28</ecNumber>
    </recommendedName>
</protein>
<dbReference type="OrthoDB" id="9812661at2"/>
<evidence type="ECO:0000256" key="6">
    <source>
        <dbReference type="ARBA" id="ARBA00023136"/>
    </source>
</evidence>
<proteinExistence type="predicted"/>
<dbReference type="GO" id="GO:0032153">
    <property type="term" value="C:cell division site"/>
    <property type="evidence" value="ECO:0007669"/>
    <property type="project" value="TreeGrafter"/>
</dbReference>
<keyword evidence="5 9" id="KW-1133">Transmembrane helix</keyword>
<evidence type="ECO:0000256" key="9">
    <source>
        <dbReference type="SAM" id="Phobius"/>
    </source>
</evidence>
<dbReference type="EMBL" id="PYGA01000001">
    <property type="protein sequence ID" value="PSL00779.1"/>
    <property type="molecule type" value="Genomic_DNA"/>
</dbReference>
<dbReference type="RefSeq" id="WP_106580968.1">
    <property type="nucleotide sequence ID" value="NZ_PYGA01000001.1"/>
</dbReference>
<dbReference type="PROSITE" id="PS00428">
    <property type="entry name" value="FTSW_RODA_SPOVE"/>
    <property type="match status" value="1"/>
</dbReference>
<organism evidence="10 11">
    <name type="scientific">Murinocardiopsis flavida</name>
    <dbReference type="NCBI Taxonomy" id="645275"/>
    <lineage>
        <taxon>Bacteria</taxon>
        <taxon>Bacillati</taxon>
        <taxon>Actinomycetota</taxon>
        <taxon>Actinomycetes</taxon>
        <taxon>Streptosporangiales</taxon>
        <taxon>Nocardiopsidaceae</taxon>
        <taxon>Murinocardiopsis</taxon>
    </lineage>
</organism>
<keyword evidence="4" id="KW-0133">Cell shape</keyword>
<dbReference type="InterPro" id="IPR018365">
    <property type="entry name" value="Cell_cycle_FtsW-rel_CS"/>
</dbReference>
<comment type="catalytic activity">
    <reaction evidence="8">
        <text>[GlcNAc-(1-&gt;4)-Mur2Ac(oyl-L-Ala-gamma-D-Glu-L-Lys-D-Ala-D-Ala)](n)-di-trans,octa-cis-undecaprenyl diphosphate + beta-D-GlcNAc-(1-&gt;4)-Mur2Ac(oyl-L-Ala-gamma-D-Glu-L-Lys-D-Ala-D-Ala)-di-trans,octa-cis-undecaprenyl diphosphate = [GlcNAc-(1-&gt;4)-Mur2Ac(oyl-L-Ala-gamma-D-Glu-L-Lys-D-Ala-D-Ala)](n+1)-di-trans,octa-cis-undecaprenyl diphosphate + di-trans,octa-cis-undecaprenyl diphosphate + H(+)</text>
        <dbReference type="Rhea" id="RHEA:23708"/>
        <dbReference type="Rhea" id="RHEA-COMP:9602"/>
        <dbReference type="Rhea" id="RHEA-COMP:9603"/>
        <dbReference type="ChEBI" id="CHEBI:15378"/>
        <dbReference type="ChEBI" id="CHEBI:58405"/>
        <dbReference type="ChEBI" id="CHEBI:60033"/>
        <dbReference type="ChEBI" id="CHEBI:78435"/>
        <dbReference type="EC" id="2.4.99.28"/>
    </reaction>
</comment>
<dbReference type="PANTHER" id="PTHR30474">
    <property type="entry name" value="CELL CYCLE PROTEIN"/>
    <property type="match status" value="1"/>
</dbReference>
<feature type="transmembrane region" description="Helical" evidence="9">
    <location>
        <begin position="302"/>
        <end position="322"/>
    </location>
</feature>
<comment type="pathway">
    <text evidence="2">Cell wall biogenesis; peptidoglycan biosynthesis.</text>
</comment>
<evidence type="ECO:0000313" key="10">
    <source>
        <dbReference type="EMBL" id="PSL00779.1"/>
    </source>
</evidence>
<dbReference type="GO" id="GO:0015648">
    <property type="term" value="F:lipid-linked peptidoglycan transporter activity"/>
    <property type="evidence" value="ECO:0007669"/>
    <property type="project" value="TreeGrafter"/>
</dbReference>
<name>A0A2P8DU85_9ACTN</name>
<feature type="transmembrane region" description="Helical" evidence="9">
    <location>
        <begin position="35"/>
        <end position="55"/>
    </location>
</feature>
<feature type="transmembrane region" description="Helical" evidence="9">
    <location>
        <begin position="212"/>
        <end position="231"/>
    </location>
</feature>
<dbReference type="Pfam" id="PF01098">
    <property type="entry name" value="FTSW_RODA_SPOVE"/>
    <property type="match status" value="1"/>
</dbReference>
<reference evidence="10 11" key="1">
    <citation type="submission" date="2018-03" db="EMBL/GenBank/DDBJ databases">
        <title>Genomic Encyclopedia of Archaeal and Bacterial Type Strains, Phase II (KMG-II): from individual species to whole genera.</title>
        <authorList>
            <person name="Goeker M."/>
        </authorList>
    </citation>
    <scope>NUCLEOTIDE SEQUENCE [LARGE SCALE GENOMIC DNA]</scope>
    <source>
        <strain evidence="10 11">DSM 45312</strain>
    </source>
</reference>
<sequence length="397" mass="41388">MKGGPAQVDPVTHLAPIRAPGRAARLMAAGVPRRVDWVLLLAVAALSLLGTLLVWASTLGHVDQAEAATFVERHLINLGIGFVGCLLVASVDYRKPRAYAPIVFVVAAVGLALVLTPLGAVVNGSRSWIVIGGFQAQPGEVAKIGLILGVGMLLGEPRDGERAPTTRDVLASLVALAVPMGLILAQPDLGTAMVLGVIYLSMLTLSGAPVRWVIGLIGCGLLAAGSVWWFGLLKSYQLARFATFIDPAADPRGAGYNANQAIIAIGSGGLHGTGLFKGEQTSGRFVPEQHTDFIFTVAGEELGFIGGVLIIGLLGAVIWRVLRIAARCEQPYGRLVCVGVAAWLTFQSFINIGMTLGIMPITGLPLPFVSYGGTAAIAQLVAVGLVLGIHARDRGFE</sequence>
<evidence type="ECO:0000256" key="2">
    <source>
        <dbReference type="ARBA" id="ARBA00004752"/>
    </source>
</evidence>
<feature type="transmembrane region" description="Helical" evidence="9">
    <location>
        <begin position="169"/>
        <end position="200"/>
    </location>
</feature>
<feature type="transmembrane region" description="Helical" evidence="9">
    <location>
        <begin position="98"/>
        <end position="118"/>
    </location>
</feature>
<comment type="caution">
    <text evidence="10">The sequence shown here is derived from an EMBL/GenBank/DDBJ whole genome shotgun (WGS) entry which is preliminary data.</text>
</comment>
<feature type="transmembrane region" description="Helical" evidence="9">
    <location>
        <begin position="334"/>
        <end position="356"/>
    </location>
</feature>
<evidence type="ECO:0000313" key="11">
    <source>
        <dbReference type="Proteomes" id="UP000240542"/>
    </source>
</evidence>
<dbReference type="GO" id="GO:0051301">
    <property type="term" value="P:cell division"/>
    <property type="evidence" value="ECO:0007669"/>
    <property type="project" value="InterPro"/>
</dbReference>
<dbReference type="NCBIfam" id="TIGR02210">
    <property type="entry name" value="rodA_shape"/>
    <property type="match status" value="1"/>
</dbReference>
<evidence type="ECO:0000256" key="3">
    <source>
        <dbReference type="ARBA" id="ARBA00022692"/>
    </source>
</evidence>
<gene>
    <name evidence="10" type="ORF">CLV63_101255</name>
</gene>
<keyword evidence="6 9" id="KW-0472">Membrane</keyword>
<dbReference type="AlphaFoldDB" id="A0A2P8DU85"/>
<accession>A0A2P8DU85</accession>
<dbReference type="GO" id="GO:0008955">
    <property type="term" value="F:peptidoglycan glycosyltransferase activity"/>
    <property type="evidence" value="ECO:0007669"/>
    <property type="project" value="UniProtKB-EC"/>
</dbReference>
<dbReference type="GO" id="GO:0008360">
    <property type="term" value="P:regulation of cell shape"/>
    <property type="evidence" value="ECO:0007669"/>
    <property type="project" value="UniProtKB-KW"/>
</dbReference>
<dbReference type="EC" id="2.4.99.28" evidence="7"/>